<reference evidence="1 2" key="1">
    <citation type="journal article" date="2015" name="J. Virol.">
        <title>Salmon gill poxvirus, the deepest representative of the Chordopoxvirinae.</title>
        <authorList>
            <person name="Gjessing M.C."/>
            <person name="Yutin N."/>
            <person name="Tengs T."/>
            <person name="Senkevich T."/>
            <person name="Koonin E.V."/>
            <person name="Ronning H.P."/>
            <person name="Alarson M."/>
            <person name="Ylving S."/>
            <person name="Lie K.-I."/>
            <person name="Saure B."/>
            <person name="Tran L."/>
            <person name="Moss B."/>
            <person name="Dale O.B."/>
        </authorList>
    </citation>
    <scope>NUCLEOTIDE SEQUENCE [LARGE SCALE GENOMIC DNA]</scope>
    <source>
        <strain evidence="1">2012-04-F277-L3G</strain>
    </source>
</reference>
<dbReference type="RefSeq" id="YP_009162544.1">
    <property type="nucleotide sequence ID" value="NC_027707.1"/>
</dbReference>
<evidence type="ECO:0000313" key="1">
    <source>
        <dbReference type="EMBL" id="AKR04296.1"/>
    </source>
</evidence>
<organism evidence="1 2">
    <name type="scientific">Salmon gill poxvirus</name>
    <dbReference type="NCBI Taxonomy" id="1680908"/>
    <lineage>
        <taxon>Viruses</taxon>
        <taxon>Varidnaviria</taxon>
        <taxon>Bamfordvirae</taxon>
        <taxon>Nucleocytoviricota</taxon>
        <taxon>Pokkesviricetes</taxon>
        <taxon>Chitovirales</taxon>
        <taxon>Poxviridae</taxon>
        <taxon>Chordopoxvirinae</taxon>
        <taxon>Salmonpoxvirus</taxon>
        <taxon>Salmonpoxvirus gillpox</taxon>
        <taxon>Salmon gillpox virus</taxon>
    </lineage>
</organism>
<proteinExistence type="predicted"/>
<gene>
    <name evidence="1" type="ORF">SGPV172</name>
</gene>
<dbReference type="GeneID" id="25392339"/>
<sequence length="128" mass="14756">MFIFILLVLFISAIYLGSQYKSGDNINIGLKKFQEISKVKTQKFVNSILKYTNPVFSTIKNTTTNVKDLQESIIMSKIDSDQLDSEIKMLQSKYQNLINYYSTQYESIVNALKAAKKDVPAYYNSLHY</sequence>
<dbReference type="KEGG" id="vg:25392339"/>
<evidence type="ECO:0000313" key="2">
    <source>
        <dbReference type="Proteomes" id="UP000105007"/>
    </source>
</evidence>
<protein>
    <submittedName>
        <fullName evidence="1">Uncharacterized protein</fullName>
    </submittedName>
</protein>
<name>A0A0H4XWU0_9POXV</name>
<dbReference type="EMBL" id="KT159937">
    <property type="protein sequence ID" value="AKR04296.1"/>
    <property type="molecule type" value="Genomic_DNA"/>
</dbReference>
<keyword evidence="2" id="KW-1185">Reference proteome</keyword>
<dbReference type="Proteomes" id="UP000105007">
    <property type="component" value="Segment"/>
</dbReference>
<accession>A0A0H4XWU0</accession>